<feature type="unsure residue" description="D or N" evidence="3">
    <location>
        <position position="134"/>
    </location>
</feature>
<dbReference type="SMART" id="SM00248">
    <property type="entry name" value="ANK"/>
    <property type="match status" value="4"/>
</dbReference>
<dbReference type="AlphaFoldDB" id="A0A6P8I4N4"/>
<name>A0A6P8I4N4_ACTTE</name>
<dbReference type="PRINTS" id="PR01415">
    <property type="entry name" value="ANKYRIN"/>
</dbReference>
<dbReference type="InterPro" id="IPR039323">
    <property type="entry name" value="ANKRD_45/46/60"/>
</dbReference>
<keyword evidence="2" id="KW-1185">Reference proteome</keyword>
<accession>A0A6P8I4N4</accession>
<evidence type="ECO:0000313" key="2">
    <source>
        <dbReference type="Proteomes" id="UP000515163"/>
    </source>
</evidence>
<dbReference type="PROSITE" id="PS50297">
    <property type="entry name" value="ANK_REP_REGION"/>
    <property type="match status" value="2"/>
</dbReference>
<dbReference type="RefSeq" id="XP_031562426.1">
    <property type="nucleotide sequence ID" value="XM_031706566.1"/>
</dbReference>
<sequence>MEESKTKRPRYQYTKRQRGFSICHSSSTLPTTDKDDAQKIKIKTLPSILIHSGDVDSDFSEKQKTSYDCTHLNPSNTLDAAVAQNNSGLLERLLTSAANISLDGLNASGGTPIHEAAFQGKLSCLRVFMKFGADVNLRDREGWTPLHAAICGGDPDTVLLLLKYGASINAEANDGIKPIDMAMQTDDQRIVNFFMNRNESLQEKEGIAPLAMEEGLEPD</sequence>
<evidence type="ECO:0000256" key="1">
    <source>
        <dbReference type="PROSITE-ProRule" id="PRU00023"/>
    </source>
</evidence>
<dbReference type="PROSITE" id="PS50088">
    <property type="entry name" value="ANK_REPEAT"/>
    <property type="match status" value="2"/>
</dbReference>
<dbReference type="InterPro" id="IPR036770">
    <property type="entry name" value="Ankyrin_rpt-contain_sf"/>
</dbReference>
<dbReference type="Pfam" id="PF12796">
    <property type="entry name" value="Ank_2"/>
    <property type="match status" value="1"/>
</dbReference>
<keyword evidence="1" id="KW-0040">ANK repeat</keyword>
<proteinExistence type="predicted"/>
<dbReference type="Gene3D" id="1.25.40.20">
    <property type="entry name" value="Ankyrin repeat-containing domain"/>
    <property type="match status" value="1"/>
</dbReference>
<dbReference type="Proteomes" id="UP000515163">
    <property type="component" value="Unplaced"/>
</dbReference>
<dbReference type="PANTHER" id="PTHR22677:SF4">
    <property type="entry name" value="USHER SYNDROME TYPE-1G PROTEIN-LIKE PROTEIN"/>
    <property type="match status" value="1"/>
</dbReference>
<protein>
    <submittedName>
        <fullName evidence="3">Serine/threonine-protein phosphatase 6 regulatory ankyrin repeat subunit C-like</fullName>
    </submittedName>
</protein>
<dbReference type="KEGG" id="aten:116298185"/>
<dbReference type="InParanoid" id="A0A6P8I4N4"/>
<reference evidence="3" key="1">
    <citation type="submission" date="2025-08" db="UniProtKB">
        <authorList>
            <consortium name="RefSeq"/>
        </authorList>
    </citation>
    <scope>IDENTIFICATION</scope>
    <source>
        <tissue evidence="3">Tentacle</tissue>
    </source>
</reference>
<organism evidence="2 3">
    <name type="scientific">Actinia tenebrosa</name>
    <name type="common">Australian red waratah sea anemone</name>
    <dbReference type="NCBI Taxonomy" id="6105"/>
    <lineage>
        <taxon>Eukaryota</taxon>
        <taxon>Metazoa</taxon>
        <taxon>Cnidaria</taxon>
        <taxon>Anthozoa</taxon>
        <taxon>Hexacorallia</taxon>
        <taxon>Actiniaria</taxon>
        <taxon>Actiniidae</taxon>
        <taxon>Actinia</taxon>
    </lineage>
</organism>
<dbReference type="SUPFAM" id="SSF48403">
    <property type="entry name" value="Ankyrin repeat"/>
    <property type="match status" value="1"/>
</dbReference>
<gene>
    <name evidence="3" type="primary">LOC116298185</name>
</gene>
<dbReference type="PANTHER" id="PTHR22677">
    <property type="entry name" value="ANKYRIN REPEAT DOMAIN-CONTAINING PROTEIN 60"/>
    <property type="match status" value="1"/>
</dbReference>
<dbReference type="InterPro" id="IPR002110">
    <property type="entry name" value="Ankyrin_rpt"/>
</dbReference>
<evidence type="ECO:0000313" key="3">
    <source>
        <dbReference type="RefSeq" id="XP_031562426.1"/>
    </source>
</evidence>
<dbReference type="OrthoDB" id="71307at2759"/>
<feature type="repeat" description="ANK" evidence="1">
    <location>
        <begin position="141"/>
        <end position="173"/>
    </location>
</feature>
<feature type="repeat" description="ANK" evidence="1">
    <location>
        <begin position="108"/>
        <end position="140"/>
    </location>
</feature>